<evidence type="ECO:0000313" key="9">
    <source>
        <dbReference type="EMBL" id="TXJ56881.1"/>
    </source>
</evidence>
<keyword evidence="4 8" id="KW-0812">Transmembrane</keyword>
<dbReference type="InterPro" id="IPR018584">
    <property type="entry name" value="GT87"/>
</dbReference>
<dbReference type="AlphaFoldDB" id="A0A5C8G4Q2"/>
<gene>
    <name evidence="9" type="ORF">EPJ67_05730</name>
</gene>
<dbReference type="GO" id="GO:0016758">
    <property type="term" value="F:hexosyltransferase activity"/>
    <property type="evidence" value="ECO:0007669"/>
    <property type="project" value="InterPro"/>
</dbReference>
<name>A0A5C8G4Q2_9SPIR</name>
<evidence type="ECO:0000256" key="1">
    <source>
        <dbReference type="ARBA" id="ARBA00004651"/>
    </source>
</evidence>
<comment type="caution">
    <text evidence="9">The sequence shown here is derived from an EMBL/GenBank/DDBJ whole genome shotgun (WGS) entry which is preliminary data.</text>
</comment>
<dbReference type="Proteomes" id="UP000325013">
    <property type="component" value="Unassembled WGS sequence"/>
</dbReference>
<feature type="transmembrane region" description="Helical" evidence="8">
    <location>
        <begin position="279"/>
        <end position="301"/>
    </location>
</feature>
<feature type="transmembrane region" description="Helical" evidence="8">
    <location>
        <begin position="190"/>
        <end position="209"/>
    </location>
</feature>
<feature type="transmembrane region" description="Helical" evidence="8">
    <location>
        <begin position="435"/>
        <end position="455"/>
    </location>
</feature>
<proteinExistence type="inferred from homology"/>
<feature type="transmembrane region" description="Helical" evidence="8">
    <location>
        <begin position="467"/>
        <end position="482"/>
    </location>
</feature>
<feature type="transmembrane region" description="Helical" evidence="8">
    <location>
        <begin position="313"/>
        <end position="337"/>
    </location>
</feature>
<accession>A0A5C8G4Q2</accession>
<dbReference type="GO" id="GO:0005886">
    <property type="term" value="C:plasma membrane"/>
    <property type="evidence" value="ECO:0007669"/>
    <property type="project" value="UniProtKB-SubCell"/>
</dbReference>
<evidence type="ECO:0000256" key="6">
    <source>
        <dbReference type="ARBA" id="ARBA00023136"/>
    </source>
</evidence>
<evidence type="ECO:0000256" key="5">
    <source>
        <dbReference type="ARBA" id="ARBA00022989"/>
    </source>
</evidence>
<dbReference type="EMBL" id="SAYJ01000015">
    <property type="protein sequence ID" value="TXJ56881.1"/>
    <property type="molecule type" value="Genomic_DNA"/>
</dbReference>
<keyword evidence="5 8" id="KW-1133">Transmembrane helix</keyword>
<feature type="transmembrane region" description="Helical" evidence="8">
    <location>
        <begin position="602"/>
        <end position="622"/>
    </location>
</feature>
<evidence type="ECO:0000256" key="7">
    <source>
        <dbReference type="ARBA" id="ARBA00024033"/>
    </source>
</evidence>
<keyword evidence="3" id="KW-0808">Transferase</keyword>
<dbReference type="RefSeq" id="WP_147528763.1">
    <property type="nucleotide sequence ID" value="NZ_SAYJ01000015.1"/>
</dbReference>
<protein>
    <submittedName>
        <fullName evidence="9">DUF2029 domain-containing protein</fullName>
    </submittedName>
</protein>
<feature type="transmembrane region" description="Helical" evidence="8">
    <location>
        <begin position="357"/>
        <end position="381"/>
    </location>
</feature>
<comment type="subcellular location">
    <subcellularLocation>
        <location evidence="1">Cell membrane</location>
        <topology evidence="1">Multi-pass membrane protein</topology>
    </subcellularLocation>
</comment>
<keyword evidence="2" id="KW-1003">Cell membrane</keyword>
<dbReference type="OrthoDB" id="309776at2"/>
<feature type="transmembrane region" description="Helical" evidence="8">
    <location>
        <begin position="393"/>
        <end position="409"/>
    </location>
</feature>
<evidence type="ECO:0000256" key="8">
    <source>
        <dbReference type="SAM" id="Phobius"/>
    </source>
</evidence>
<evidence type="ECO:0000313" key="10">
    <source>
        <dbReference type="Proteomes" id="UP000325013"/>
    </source>
</evidence>
<feature type="transmembrane region" description="Helical" evidence="8">
    <location>
        <begin position="12"/>
        <end position="31"/>
    </location>
</feature>
<sequence length="623" mass="73685">MISKNKNLFLKIYILFVIIISVALIILQILGSKNRIGYLTDFNLNIERTLELNSLTSINKNFTIDGKLDEESIKNYLITNENITNYVYHFRIRYYDKVFRNSDIYGVYPDLSNLPDYMENTEMERVGSPYGNFIYGKKMLGIEKIDNISYILKLKYNQFFIYLILLIVIVLYCLINFNKKIRELLTCNNITRLDWAIFIVISVFCFLSFNQLDDMYHTVVSSFTYLNGHIFDFYKYNTTLEYIKLNNYMPSSYILFAIWNFPLKLLFSMDGSNIGLGVIYYNKIFTTLFYIACAIIMYKICKTIGFDDKKSKITSFLWLTTPIAIFSQFIFGQYDIFTVFFTLLGVYFYFKNDDFKFALFFSIALTFKYFPAFVFIILLIYREKNIIKIIKQCAIFIIPFAIELLIYISDSAFREGVFSFGANSFIFGLTLKTEYGMNIKIFLMFWIFICGYTYFNEVKNKSENEKYIFYYLSLVSFMLFGLSHWHPMWIIFITPFLVFGTVINKKYNIFMILDIFLMLFFTCYVVNIFPRYLDAHLLSNGVFNNILVKNNSSLPMKYIFKDSNWLAYTFFSGLLLLNALFKHPKYDFDNINEDISDAMPYIRLRLVIGMMIFIIPCFISALS</sequence>
<evidence type="ECO:0000256" key="4">
    <source>
        <dbReference type="ARBA" id="ARBA00022692"/>
    </source>
</evidence>
<feature type="transmembrane region" description="Helical" evidence="8">
    <location>
        <begin position="511"/>
        <end position="529"/>
    </location>
</feature>
<feature type="transmembrane region" description="Helical" evidence="8">
    <location>
        <begin position="159"/>
        <end position="178"/>
    </location>
</feature>
<feature type="transmembrane region" description="Helical" evidence="8">
    <location>
        <begin position="565"/>
        <end position="581"/>
    </location>
</feature>
<comment type="similarity">
    <text evidence="7">Belongs to the glycosyltransferase 87 family.</text>
</comment>
<reference evidence="9 10" key="1">
    <citation type="journal article" date="1992" name="Lakartidningen">
        <title>[Penicillin V and not amoxicillin is the first choice preparation in acute otitis].</title>
        <authorList>
            <person name="Kamme C."/>
            <person name="Lundgren K."/>
            <person name="Prellner K."/>
        </authorList>
    </citation>
    <scope>NUCLEOTIDE SEQUENCE [LARGE SCALE GENOMIC DNA]</scope>
    <source>
        <strain evidence="9 10">PC2777IV</strain>
    </source>
</reference>
<evidence type="ECO:0000256" key="2">
    <source>
        <dbReference type="ARBA" id="ARBA00022475"/>
    </source>
</evidence>
<keyword evidence="6 8" id="KW-0472">Membrane</keyword>
<organism evidence="9 10">
    <name type="scientific">Brachyspira aalborgi</name>
    <dbReference type="NCBI Taxonomy" id="29522"/>
    <lineage>
        <taxon>Bacteria</taxon>
        <taxon>Pseudomonadati</taxon>
        <taxon>Spirochaetota</taxon>
        <taxon>Spirochaetia</taxon>
        <taxon>Brachyspirales</taxon>
        <taxon>Brachyspiraceae</taxon>
        <taxon>Brachyspira</taxon>
    </lineage>
</organism>
<dbReference type="Pfam" id="PF09594">
    <property type="entry name" value="GT87"/>
    <property type="match status" value="1"/>
</dbReference>
<evidence type="ECO:0000256" key="3">
    <source>
        <dbReference type="ARBA" id="ARBA00022679"/>
    </source>
</evidence>